<proteinExistence type="predicted"/>
<dbReference type="Pfam" id="PF01300">
    <property type="entry name" value="Sua5_yciO_yrdC"/>
    <property type="match status" value="1"/>
</dbReference>
<accession>A0A2Z5UUH7</accession>
<dbReference type="SUPFAM" id="SSF55821">
    <property type="entry name" value="YrdC/RibB"/>
    <property type="match status" value="1"/>
</dbReference>
<dbReference type="Gene3D" id="3.90.870.10">
    <property type="entry name" value="DHBP synthase"/>
    <property type="match status" value="1"/>
</dbReference>
<dbReference type="AlphaFoldDB" id="A0A2Z5UUH7"/>
<reference evidence="2 3" key="1">
    <citation type="submission" date="2017-03" db="EMBL/GenBank/DDBJ databases">
        <title>The genome sequence of Candidatus Rickettsiella viridis.</title>
        <authorList>
            <person name="Nikoh N."/>
            <person name="Tsuchida T."/>
            <person name="Yamaguchi K."/>
            <person name="Maeda T."/>
            <person name="Shigenobu S."/>
            <person name="Fukatsu T."/>
        </authorList>
    </citation>
    <scope>NUCLEOTIDE SEQUENCE [LARGE SCALE GENOMIC DNA]</scope>
    <source>
        <strain evidence="2 3">Ap-RA04</strain>
    </source>
</reference>
<dbReference type="RefSeq" id="WP_126322611.1">
    <property type="nucleotide sequence ID" value="NZ_AP018005.1"/>
</dbReference>
<dbReference type="NCBIfam" id="TIGR00057">
    <property type="entry name" value="L-threonylcarbamoyladenylate synthase"/>
    <property type="match status" value="1"/>
</dbReference>
<dbReference type="PANTHER" id="PTHR42828">
    <property type="entry name" value="DHBP SYNTHASE RIBB-LIKE ALPHA/BETA DOMAIN-CONTAINING PROTEIN"/>
    <property type="match status" value="1"/>
</dbReference>
<dbReference type="PROSITE" id="PS51163">
    <property type="entry name" value="YRDC"/>
    <property type="match status" value="1"/>
</dbReference>
<dbReference type="GO" id="GO:0003725">
    <property type="term" value="F:double-stranded RNA binding"/>
    <property type="evidence" value="ECO:0007669"/>
    <property type="project" value="InterPro"/>
</dbReference>
<dbReference type="InterPro" id="IPR052532">
    <property type="entry name" value="SUA5_domain"/>
</dbReference>
<evidence type="ECO:0000259" key="1">
    <source>
        <dbReference type="PROSITE" id="PS51163"/>
    </source>
</evidence>
<sequence length="219" mass="24540">MSQFFKIHPDNPQLHLIRQAASLLIKGGLIVYPTDSAYALGCKMRNKDGIQRLRQIRELDDRHSLTLLCRNLSELAKYAQLENPIFRLLKATTPGPYTFLLPATQEVSKTIMNTKRKTVGVRIPNNKIVHALLEMIDQPLVSSSLILPGADLPLLEPEAMRDMLGERVDLIIDGGPCGLEPSTVVDLVDSLPRIVRKGRGDIRPFVESTSPLDFCRRFC</sequence>
<dbReference type="KEGG" id="rvi:RVIR1_06230"/>
<dbReference type="Proteomes" id="UP000282483">
    <property type="component" value="Chromosome"/>
</dbReference>
<feature type="domain" description="YrdC-like" evidence="1">
    <location>
        <begin position="14"/>
        <end position="200"/>
    </location>
</feature>
<dbReference type="EMBL" id="AP018005">
    <property type="protein sequence ID" value="BBB15124.1"/>
    <property type="molecule type" value="Genomic_DNA"/>
</dbReference>
<evidence type="ECO:0000313" key="2">
    <source>
        <dbReference type="EMBL" id="BBB15124.1"/>
    </source>
</evidence>
<gene>
    <name evidence="2" type="primary">sua5</name>
    <name evidence="2" type="ORF">RVIR1_06230</name>
</gene>
<name>A0A2Z5UUH7_9COXI</name>
<protein>
    <submittedName>
        <fullName evidence="2">Putative translation factor</fullName>
    </submittedName>
</protein>
<dbReference type="PANTHER" id="PTHR42828:SF3">
    <property type="entry name" value="THREONYLCARBAMOYL-AMP SYNTHASE"/>
    <property type="match status" value="1"/>
</dbReference>
<keyword evidence="3" id="KW-1185">Reference proteome</keyword>
<dbReference type="OrthoDB" id="9781656at2"/>
<evidence type="ECO:0000313" key="3">
    <source>
        <dbReference type="Proteomes" id="UP000282483"/>
    </source>
</evidence>
<organism evidence="2 3">
    <name type="scientific">Candidatus Rickettsiella viridis</name>
    <dbReference type="NCBI Taxonomy" id="676208"/>
    <lineage>
        <taxon>Bacteria</taxon>
        <taxon>Pseudomonadati</taxon>
        <taxon>Pseudomonadota</taxon>
        <taxon>Gammaproteobacteria</taxon>
        <taxon>Legionellales</taxon>
        <taxon>Coxiellaceae</taxon>
        <taxon>Rickettsiella</taxon>
    </lineage>
</organism>
<dbReference type="InterPro" id="IPR006070">
    <property type="entry name" value="Sua5-like_dom"/>
</dbReference>
<dbReference type="InterPro" id="IPR017945">
    <property type="entry name" value="DHBP_synth_RibB-like_a/b_dom"/>
</dbReference>